<organism evidence="1 2">
    <name type="scientific">Rhodonellum psychrophilum GCM71 = DSM 17998</name>
    <dbReference type="NCBI Taxonomy" id="1123057"/>
    <lineage>
        <taxon>Bacteria</taxon>
        <taxon>Pseudomonadati</taxon>
        <taxon>Bacteroidota</taxon>
        <taxon>Cytophagia</taxon>
        <taxon>Cytophagales</taxon>
        <taxon>Cytophagaceae</taxon>
        <taxon>Rhodonellum</taxon>
    </lineage>
</organism>
<keyword evidence="2" id="KW-1185">Reference proteome</keyword>
<protein>
    <submittedName>
        <fullName evidence="1">Uncharacterized protein</fullName>
    </submittedName>
</protein>
<reference evidence="1 2" key="1">
    <citation type="journal article" date="2013" name="Genome Announc.">
        <title>Draft Genome Sequence of the Psychrophilic and Alkaliphilic Rhodonellum psychrophilum Strain GCM71T.</title>
        <authorList>
            <person name="Hauptmann A.L."/>
            <person name="Glaring M.A."/>
            <person name="Hallin P.F."/>
            <person name="Prieme A."/>
            <person name="Stougaard P."/>
        </authorList>
    </citation>
    <scope>NUCLEOTIDE SEQUENCE [LARGE SCALE GENOMIC DNA]</scope>
    <source>
        <strain evidence="1 2">GCM71</strain>
    </source>
</reference>
<sequence length="83" mass="9427">MRYHLEIPGVLECHFEGVRLAVGLYFLCFEAKGSAKKAFNPVQQVGNDWVIYPFSTHVIPLFSQNQKSINIEPLLCIAICIPY</sequence>
<dbReference type="Proteomes" id="UP000016843">
    <property type="component" value="Unassembled WGS sequence"/>
</dbReference>
<name>U5BLR3_9BACT</name>
<dbReference type="AlphaFoldDB" id="U5BLR3"/>
<evidence type="ECO:0000313" key="1">
    <source>
        <dbReference type="EMBL" id="ERM81415.1"/>
    </source>
</evidence>
<dbReference type="EMBL" id="AWXR01000051">
    <property type="protein sequence ID" value="ERM81415.1"/>
    <property type="molecule type" value="Genomic_DNA"/>
</dbReference>
<comment type="caution">
    <text evidence="1">The sequence shown here is derived from an EMBL/GenBank/DDBJ whole genome shotgun (WGS) entry which is preliminary data.</text>
</comment>
<proteinExistence type="predicted"/>
<evidence type="ECO:0000313" key="2">
    <source>
        <dbReference type="Proteomes" id="UP000016843"/>
    </source>
</evidence>
<accession>U5BLR3</accession>
<gene>
    <name evidence="1" type="ORF">P872_09350</name>
</gene>